<proteinExistence type="predicted"/>
<gene>
    <name evidence="2" type="ORF">GCK32_021302</name>
</gene>
<dbReference type="Proteomes" id="UP001331761">
    <property type="component" value="Unassembled WGS sequence"/>
</dbReference>
<keyword evidence="3" id="KW-1185">Reference proteome</keyword>
<reference evidence="2 3" key="1">
    <citation type="submission" date="2019-10" db="EMBL/GenBank/DDBJ databases">
        <title>Assembly and Annotation for the nematode Trichostrongylus colubriformis.</title>
        <authorList>
            <person name="Martin J."/>
        </authorList>
    </citation>
    <scope>NUCLEOTIDE SEQUENCE [LARGE SCALE GENOMIC DNA]</scope>
    <source>
        <strain evidence="2">G859</strain>
        <tissue evidence="2">Whole worm</tissue>
    </source>
</reference>
<evidence type="ECO:0000313" key="3">
    <source>
        <dbReference type="Proteomes" id="UP001331761"/>
    </source>
</evidence>
<feature type="non-terminal residue" evidence="2">
    <location>
        <position position="1"/>
    </location>
</feature>
<organism evidence="2 3">
    <name type="scientific">Trichostrongylus colubriformis</name>
    <name type="common">Black scour worm</name>
    <dbReference type="NCBI Taxonomy" id="6319"/>
    <lineage>
        <taxon>Eukaryota</taxon>
        <taxon>Metazoa</taxon>
        <taxon>Ecdysozoa</taxon>
        <taxon>Nematoda</taxon>
        <taxon>Chromadorea</taxon>
        <taxon>Rhabditida</taxon>
        <taxon>Rhabditina</taxon>
        <taxon>Rhabditomorpha</taxon>
        <taxon>Strongyloidea</taxon>
        <taxon>Trichostrongylidae</taxon>
        <taxon>Trichostrongylus</taxon>
    </lineage>
</organism>
<dbReference type="InterPro" id="IPR029033">
    <property type="entry name" value="His_PPase_superfam"/>
</dbReference>
<dbReference type="EMBL" id="WIXE01020130">
    <property type="protein sequence ID" value="KAK5969466.1"/>
    <property type="molecule type" value="Genomic_DNA"/>
</dbReference>
<comment type="caution">
    <text evidence="2">The sequence shown here is derived from an EMBL/GenBank/DDBJ whole genome shotgun (WGS) entry which is preliminary data.</text>
</comment>
<sequence length="85" mass="9280">HDTTVAALLSTFGDEMEVIRGGLPKYTASVVVELWTLQDEGPAVRPLISGCSWSKQPIILPGVRKSQPAVHADRHQKGMRETGEK</sequence>
<dbReference type="GO" id="GO:0016791">
    <property type="term" value="F:phosphatase activity"/>
    <property type="evidence" value="ECO:0007669"/>
    <property type="project" value="UniProtKB-ARBA"/>
</dbReference>
<protein>
    <submittedName>
        <fullName evidence="2">Uncharacterized protein</fullName>
    </submittedName>
</protein>
<evidence type="ECO:0000256" key="1">
    <source>
        <dbReference type="SAM" id="MobiDB-lite"/>
    </source>
</evidence>
<dbReference type="AlphaFoldDB" id="A0AAN8IDR5"/>
<accession>A0AAN8IDR5</accession>
<feature type="region of interest" description="Disordered" evidence="1">
    <location>
        <begin position="64"/>
        <end position="85"/>
    </location>
</feature>
<dbReference type="SUPFAM" id="SSF53254">
    <property type="entry name" value="Phosphoglycerate mutase-like"/>
    <property type="match status" value="1"/>
</dbReference>
<dbReference type="Gene3D" id="3.40.50.1240">
    <property type="entry name" value="Phosphoglycerate mutase-like"/>
    <property type="match status" value="1"/>
</dbReference>
<name>A0AAN8IDR5_TRICO</name>
<evidence type="ECO:0000313" key="2">
    <source>
        <dbReference type="EMBL" id="KAK5969466.1"/>
    </source>
</evidence>
<feature type="compositionally biased region" description="Basic and acidic residues" evidence="1">
    <location>
        <begin position="71"/>
        <end position="85"/>
    </location>
</feature>